<evidence type="ECO:0000313" key="2">
    <source>
        <dbReference type="EMBL" id="MDZ5739067.1"/>
    </source>
</evidence>
<feature type="region of interest" description="Disordered" evidence="1">
    <location>
        <begin position="1"/>
        <end position="28"/>
    </location>
</feature>
<organism evidence="2 3">
    <name type="scientific">Pseudomonas asiatica</name>
    <dbReference type="NCBI Taxonomy" id="2219225"/>
    <lineage>
        <taxon>Bacteria</taxon>
        <taxon>Pseudomonadati</taxon>
        <taxon>Pseudomonadota</taxon>
        <taxon>Gammaproteobacteria</taxon>
        <taxon>Pseudomonadales</taxon>
        <taxon>Pseudomonadaceae</taxon>
        <taxon>Pseudomonas</taxon>
    </lineage>
</organism>
<dbReference type="Proteomes" id="UP001292116">
    <property type="component" value="Unassembled WGS sequence"/>
</dbReference>
<evidence type="ECO:0000313" key="3">
    <source>
        <dbReference type="Proteomes" id="UP001292116"/>
    </source>
</evidence>
<proteinExistence type="predicted"/>
<feature type="compositionally biased region" description="Basic residues" evidence="1">
    <location>
        <begin position="11"/>
        <end position="21"/>
    </location>
</feature>
<accession>A0ABU5KYT4</accession>
<evidence type="ECO:0000256" key="1">
    <source>
        <dbReference type="SAM" id="MobiDB-lite"/>
    </source>
</evidence>
<name>A0ABU5KYT4_9PSED</name>
<dbReference type="RefSeq" id="WP_322491401.1">
    <property type="nucleotide sequence ID" value="NZ_JAXUBM010000012.1"/>
</dbReference>
<sequence length="317" mass="34654">MGSISVAQPGRRSRPHTHRVNRGGNYCGHSPELPRLELLKDVVSPGKALPGILTELKERVKRYYGKPAVLPSLRNANPSLGGRQQRSERREACLLMLAVIVSYTDLVSLRCGVPTQQGFMSLTLDYLVEYTGLHMRRAERAMADLKRANLITCSQPRKLNEDGTYRGLAAVKAVNKMLFTAFGLGKRLERETERAKDRLAKKIKKAGGTMTSWARNRLVIGSISAPKPLKTSASDYHKPTVAESTTGLAAAIRSSQIPQRIPAGADAQTYALARTELAIAILKANPGKTAAEVNAEADQILRHRYTAKTAKAGRFTA</sequence>
<comment type="caution">
    <text evidence="2">The sequence shown here is derived from an EMBL/GenBank/DDBJ whole genome shotgun (WGS) entry which is preliminary data.</text>
</comment>
<keyword evidence="3" id="KW-1185">Reference proteome</keyword>
<gene>
    <name evidence="2" type="ORF">SOW75_12790</name>
</gene>
<dbReference type="EMBL" id="JAXUBM010000012">
    <property type="protein sequence ID" value="MDZ5739067.1"/>
    <property type="molecule type" value="Genomic_DNA"/>
</dbReference>
<protein>
    <submittedName>
        <fullName evidence="2">Uncharacterized protein</fullName>
    </submittedName>
</protein>
<reference evidence="2 3" key="1">
    <citation type="submission" date="2023-11" db="EMBL/GenBank/DDBJ databases">
        <title>Draft genomes analysis of Pseudomonas asiatica isolated from milk, feces and farm soil of cows suffering from clinical mastitis.</title>
        <authorList>
            <person name="Rahman T."/>
            <person name="Das Z.C."/>
            <person name="Hoque M.N."/>
        </authorList>
    </citation>
    <scope>NUCLEOTIDE SEQUENCE [LARGE SCALE GENOMIC DNA]</scope>
    <source>
        <strain evidence="2 3">2F2</strain>
    </source>
</reference>